<proteinExistence type="predicted"/>
<evidence type="ECO:0000256" key="2">
    <source>
        <dbReference type="ARBA" id="ARBA00022741"/>
    </source>
</evidence>
<name>A0A931I3X9_9HYPH</name>
<dbReference type="RefSeq" id="WP_197311928.1">
    <property type="nucleotide sequence ID" value="NZ_JADZLT010000051.1"/>
</dbReference>
<evidence type="ECO:0000256" key="15">
    <source>
        <dbReference type="PROSITE-ProRule" id="PRU00560"/>
    </source>
</evidence>
<feature type="domain" description="UvrD-like helicase ATP-binding" evidence="17">
    <location>
        <begin position="12"/>
        <end position="496"/>
    </location>
</feature>
<dbReference type="Proteomes" id="UP000631694">
    <property type="component" value="Unassembled WGS sequence"/>
</dbReference>
<dbReference type="InterPro" id="IPR014017">
    <property type="entry name" value="DNA_helicase_UvrD-like_C"/>
</dbReference>
<dbReference type="AlphaFoldDB" id="A0A931I3X9"/>
<evidence type="ECO:0000256" key="11">
    <source>
        <dbReference type="ARBA" id="ARBA00034617"/>
    </source>
</evidence>
<sequence length="1175" mass="124789">MSAPVAPRREVPAETRASQRAATDPGASAWVSANAGSGKTYVLSRRVIRLLLAGVDPGRILCLTFTKAAAAEMANRVFEVLGAWAVAPDAELAAEIAALEDRQPDARRLAAARRLFAKALETPGGLKIQTIHGFCEALLQRFPVEAGIPGRFTVLDEHAAEARLTDARAAAVITAATHPTSPIGRAFALLLPAVGDDEIEKALTGIVAARDRFARWRARYPDLGAAFAALETELGVAGVTPAHVTAEMAESQHLPDGHLAELVAGLAAGSALDQGVAARAAAVLAATGPDARAAARLALVLTAKDEPRKADKFATKAALARFPDLEGRVVAEQDRLMALAERRAAAVTAERTAAIATIAAHVVDRYEAGKLSAGVLDFEDLIVRSAALLSASDAAAWVHYKLDQGIDHVLVDEAQDTSPRAWEVVAVLTGEFFAGEGARPGVRTVFAVGDEKQSIYSFQGAAPHLFDAERRRLRKVATEVGAGFNEIRLQLSFRSVADVVRAVDTIFAAPDAHAGLAAGGGAPVHETIRSSEAGHVELWDETEPATDAEPENWYDPLDEIAAESAESRLARRIARTVRGWIDAAAPVGDRAGGTRPMRAGDVLVLVRKRGAFLEAMTRAFQEAGVPVAGADRLDVLRHIAVLDLIALARVALTPEDELSLAALLKSPLIGLDEAALYRIAHGRRRGLFEALRTAADTDADAHLAFSRLARWRAHADTVDAYGFFAAVLAEGGGRRAFRARLGDEVDDILDAFLDLVRDVGRDRVPTLEAVLAFAAASRHEVKREVDRRRNEARIMTVHGAKGLEAPVVFLVDPGSAPASASHRPALLPLHADDETAAMVWVQKKPYPPVVDAAVAAYRQRAEEEYRRLLYVGLTRAEDRLVVCGIKPGKASPGRWHTLVAAALTADPARLEPLFGEGGEQNGWRWRTAAPAAEAPTPAVAAADVADLPPLPDWLRRPAPQVPAEAVLNPSAAEAALAEIEAKDRPEPYPARHALDAARAGDGAALVRGKLLHRLLEMLPGLPPDGRATAAARFLARAGAGLAAAVRENLAAEALAVLDHPDFAPVFAPGGRGEVPIAGRLMLATGRPVAVSGQIDRLAVTDDRVLIVDFKTNRPAPDGVPEPYRLQLAVYAALLARLYPGRRIEAAVLWTDAPRLEPVDPELLAADIARLFQAGA</sequence>
<dbReference type="PANTHER" id="PTHR11070">
    <property type="entry name" value="UVRD / RECB / PCRA DNA HELICASE FAMILY MEMBER"/>
    <property type="match status" value="1"/>
</dbReference>
<evidence type="ECO:0000256" key="4">
    <source>
        <dbReference type="ARBA" id="ARBA00022801"/>
    </source>
</evidence>
<dbReference type="InterPro" id="IPR011604">
    <property type="entry name" value="PDDEXK-like_dom_sf"/>
</dbReference>
<protein>
    <recommendedName>
        <fullName evidence="12">DNA 3'-5' helicase</fullName>
        <ecNumber evidence="12">5.6.2.4</ecNumber>
    </recommendedName>
    <alternativeName>
        <fullName evidence="13">DNA 3'-5' helicase II</fullName>
    </alternativeName>
</protein>
<dbReference type="PANTHER" id="PTHR11070:SF2">
    <property type="entry name" value="ATP-DEPENDENT DNA HELICASE SRS2"/>
    <property type="match status" value="1"/>
</dbReference>
<keyword evidence="6" id="KW-0269">Exonuclease</keyword>
<dbReference type="InterPro" id="IPR014151">
    <property type="entry name" value="DNA_helicase_AddA"/>
</dbReference>
<dbReference type="SUPFAM" id="SSF52980">
    <property type="entry name" value="Restriction endonuclease-like"/>
    <property type="match status" value="1"/>
</dbReference>
<keyword evidence="3" id="KW-0227">DNA damage</keyword>
<comment type="catalytic activity">
    <reaction evidence="14">
        <text>ATP + H2O = ADP + phosphate + H(+)</text>
        <dbReference type="Rhea" id="RHEA:13065"/>
        <dbReference type="ChEBI" id="CHEBI:15377"/>
        <dbReference type="ChEBI" id="CHEBI:15378"/>
        <dbReference type="ChEBI" id="CHEBI:30616"/>
        <dbReference type="ChEBI" id="CHEBI:43474"/>
        <dbReference type="ChEBI" id="CHEBI:456216"/>
        <dbReference type="EC" id="5.6.2.4"/>
    </reaction>
</comment>
<dbReference type="InterPro" id="IPR011335">
    <property type="entry name" value="Restrct_endonuc-II-like"/>
</dbReference>
<evidence type="ECO:0000256" key="12">
    <source>
        <dbReference type="ARBA" id="ARBA00034808"/>
    </source>
</evidence>
<dbReference type="Gene3D" id="3.40.50.300">
    <property type="entry name" value="P-loop containing nucleotide triphosphate hydrolases"/>
    <property type="match status" value="4"/>
</dbReference>
<dbReference type="PROSITE" id="PS51217">
    <property type="entry name" value="UVRD_HELICASE_CTER"/>
    <property type="match status" value="1"/>
</dbReference>
<feature type="region of interest" description="Disordered" evidence="16">
    <location>
        <begin position="1"/>
        <end position="25"/>
    </location>
</feature>
<keyword evidence="4 15" id="KW-0378">Hydrolase</keyword>
<evidence type="ECO:0000259" key="18">
    <source>
        <dbReference type="PROSITE" id="PS51217"/>
    </source>
</evidence>
<evidence type="ECO:0000256" key="16">
    <source>
        <dbReference type="SAM" id="MobiDB-lite"/>
    </source>
</evidence>
<keyword evidence="2 15" id="KW-0547">Nucleotide-binding</keyword>
<evidence type="ECO:0000256" key="10">
    <source>
        <dbReference type="ARBA" id="ARBA00023235"/>
    </source>
</evidence>
<dbReference type="EMBL" id="JADZLT010000051">
    <property type="protein sequence ID" value="MBH0238848.1"/>
    <property type="molecule type" value="Genomic_DNA"/>
</dbReference>
<keyword evidence="1" id="KW-0540">Nuclease</keyword>
<evidence type="ECO:0000259" key="17">
    <source>
        <dbReference type="PROSITE" id="PS51198"/>
    </source>
</evidence>
<dbReference type="SUPFAM" id="SSF52540">
    <property type="entry name" value="P-loop containing nucleoside triphosphate hydrolases"/>
    <property type="match status" value="1"/>
</dbReference>
<evidence type="ECO:0000256" key="6">
    <source>
        <dbReference type="ARBA" id="ARBA00022839"/>
    </source>
</evidence>
<dbReference type="GO" id="GO:0003677">
    <property type="term" value="F:DNA binding"/>
    <property type="evidence" value="ECO:0007669"/>
    <property type="project" value="UniProtKB-KW"/>
</dbReference>
<dbReference type="EC" id="5.6.2.4" evidence="12"/>
<dbReference type="GO" id="GO:0033202">
    <property type="term" value="C:DNA helicase complex"/>
    <property type="evidence" value="ECO:0007669"/>
    <property type="project" value="TreeGrafter"/>
</dbReference>
<dbReference type="PROSITE" id="PS51198">
    <property type="entry name" value="UVRD_HELICASE_ATP_BIND"/>
    <property type="match status" value="1"/>
</dbReference>
<keyword evidence="5 15" id="KW-0347">Helicase</keyword>
<dbReference type="GO" id="GO:0005829">
    <property type="term" value="C:cytosol"/>
    <property type="evidence" value="ECO:0007669"/>
    <property type="project" value="TreeGrafter"/>
</dbReference>
<comment type="caution">
    <text evidence="19">The sequence shown here is derived from an EMBL/GenBank/DDBJ whole genome shotgun (WGS) entry which is preliminary data.</text>
</comment>
<dbReference type="GO" id="GO:0004527">
    <property type="term" value="F:exonuclease activity"/>
    <property type="evidence" value="ECO:0007669"/>
    <property type="project" value="UniProtKB-KW"/>
</dbReference>
<dbReference type="NCBIfam" id="TIGR02784">
    <property type="entry name" value="addA_alphas"/>
    <property type="match status" value="1"/>
</dbReference>
<evidence type="ECO:0000256" key="8">
    <source>
        <dbReference type="ARBA" id="ARBA00023125"/>
    </source>
</evidence>
<evidence type="ECO:0000256" key="7">
    <source>
        <dbReference type="ARBA" id="ARBA00022840"/>
    </source>
</evidence>
<evidence type="ECO:0000256" key="9">
    <source>
        <dbReference type="ARBA" id="ARBA00023204"/>
    </source>
</evidence>
<feature type="binding site" evidence="15">
    <location>
        <begin position="33"/>
        <end position="40"/>
    </location>
    <ligand>
        <name>ATP</name>
        <dbReference type="ChEBI" id="CHEBI:30616"/>
    </ligand>
</feature>
<organism evidence="19 20">
    <name type="scientific">Methylobrevis albus</name>
    <dbReference type="NCBI Taxonomy" id="2793297"/>
    <lineage>
        <taxon>Bacteria</taxon>
        <taxon>Pseudomonadati</taxon>
        <taxon>Pseudomonadota</taxon>
        <taxon>Alphaproteobacteria</taxon>
        <taxon>Hyphomicrobiales</taxon>
        <taxon>Pleomorphomonadaceae</taxon>
        <taxon>Methylobrevis</taxon>
    </lineage>
</organism>
<evidence type="ECO:0000313" key="20">
    <source>
        <dbReference type="Proteomes" id="UP000631694"/>
    </source>
</evidence>
<dbReference type="InterPro" id="IPR014016">
    <property type="entry name" value="UvrD-like_ATP-bd"/>
</dbReference>
<dbReference type="Gene3D" id="1.10.486.10">
    <property type="entry name" value="PCRA, domain 4"/>
    <property type="match status" value="1"/>
</dbReference>
<keyword evidence="9" id="KW-0234">DNA repair</keyword>
<evidence type="ECO:0000313" key="19">
    <source>
        <dbReference type="EMBL" id="MBH0238848.1"/>
    </source>
</evidence>
<dbReference type="GO" id="GO:0000725">
    <property type="term" value="P:recombinational repair"/>
    <property type="evidence" value="ECO:0007669"/>
    <property type="project" value="TreeGrafter"/>
</dbReference>
<dbReference type="InterPro" id="IPR038726">
    <property type="entry name" value="PDDEXK_AddAB-type"/>
</dbReference>
<evidence type="ECO:0000256" key="14">
    <source>
        <dbReference type="ARBA" id="ARBA00048988"/>
    </source>
</evidence>
<dbReference type="Pfam" id="PF12705">
    <property type="entry name" value="PDDEXK_1"/>
    <property type="match status" value="1"/>
</dbReference>
<dbReference type="InterPro" id="IPR000212">
    <property type="entry name" value="DNA_helicase_UvrD/REP"/>
</dbReference>
<dbReference type="Gene3D" id="3.90.320.10">
    <property type="match status" value="1"/>
</dbReference>
<evidence type="ECO:0000256" key="5">
    <source>
        <dbReference type="ARBA" id="ARBA00022806"/>
    </source>
</evidence>
<dbReference type="Pfam" id="PF13361">
    <property type="entry name" value="UvrD_C"/>
    <property type="match status" value="1"/>
</dbReference>
<dbReference type="GO" id="GO:0005524">
    <property type="term" value="F:ATP binding"/>
    <property type="evidence" value="ECO:0007669"/>
    <property type="project" value="UniProtKB-UniRule"/>
</dbReference>
<keyword evidence="10" id="KW-0413">Isomerase</keyword>
<keyword evidence="8" id="KW-0238">DNA-binding</keyword>
<keyword evidence="7 15" id="KW-0067">ATP-binding</keyword>
<dbReference type="InterPro" id="IPR027417">
    <property type="entry name" value="P-loop_NTPase"/>
</dbReference>
<evidence type="ECO:0000256" key="3">
    <source>
        <dbReference type="ARBA" id="ARBA00022763"/>
    </source>
</evidence>
<accession>A0A931I3X9</accession>
<gene>
    <name evidence="19" type="primary">addA</name>
    <name evidence="19" type="ORF">I5731_13510</name>
</gene>
<keyword evidence="20" id="KW-1185">Reference proteome</keyword>
<feature type="domain" description="UvrD-like helicase C-terminal" evidence="18">
    <location>
        <begin position="526"/>
        <end position="802"/>
    </location>
</feature>
<comment type="catalytic activity">
    <reaction evidence="11">
        <text>Couples ATP hydrolysis with the unwinding of duplex DNA by translocating in the 3'-5' direction.</text>
        <dbReference type="EC" id="5.6.2.4"/>
    </reaction>
</comment>
<dbReference type="GO" id="GO:0043138">
    <property type="term" value="F:3'-5' DNA helicase activity"/>
    <property type="evidence" value="ECO:0007669"/>
    <property type="project" value="UniProtKB-EC"/>
</dbReference>
<dbReference type="Pfam" id="PF00580">
    <property type="entry name" value="UvrD-helicase"/>
    <property type="match status" value="1"/>
</dbReference>
<evidence type="ECO:0000256" key="1">
    <source>
        <dbReference type="ARBA" id="ARBA00022722"/>
    </source>
</evidence>
<evidence type="ECO:0000256" key="13">
    <source>
        <dbReference type="ARBA" id="ARBA00034923"/>
    </source>
</evidence>
<reference evidence="19" key="1">
    <citation type="submission" date="2020-12" db="EMBL/GenBank/DDBJ databases">
        <title>Methylobrevis albus sp. nov., isolated from fresh water lack sediment.</title>
        <authorList>
            <person name="Zou Q."/>
        </authorList>
    </citation>
    <scope>NUCLEOTIDE SEQUENCE</scope>
    <source>
        <strain evidence="19">L22</strain>
    </source>
</reference>